<evidence type="ECO:0000256" key="1">
    <source>
        <dbReference type="ARBA" id="ARBA00022987"/>
    </source>
</evidence>
<comment type="function">
    <text evidence="4 5">Gas vesicles are hollow, gas filled proteinaceous nanostructures found in some microorganisms. During planktonic growth they allow positioning of the organism at a favorable depth for light or nutrient acquisition. GvpA forms the protein shell.</text>
</comment>
<evidence type="ECO:0000256" key="3">
    <source>
        <dbReference type="ARBA" id="ARBA00035646"/>
    </source>
</evidence>
<dbReference type="Proteomes" id="UP001230908">
    <property type="component" value="Unassembled WGS sequence"/>
</dbReference>
<dbReference type="InterPro" id="IPR047870">
    <property type="entry name" value="Gas_vesicle_GvpA"/>
</dbReference>
<dbReference type="InterPro" id="IPR000638">
    <property type="entry name" value="Gas-vesicle_GvpA-like"/>
</dbReference>
<feature type="region of interest" description="Disordered" evidence="6">
    <location>
        <begin position="88"/>
        <end position="109"/>
    </location>
</feature>
<dbReference type="InterPro" id="IPR050530">
    <property type="entry name" value="GvpA"/>
</dbReference>
<dbReference type="PANTHER" id="PTHR35344:SF4">
    <property type="entry name" value="GAS VESICLE PROTEIN A1"/>
    <property type="match status" value="1"/>
</dbReference>
<proteinExistence type="inferred from homology"/>
<evidence type="ECO:0000256" key="2">
    <source>
        <dbReference type="ARBA" id="ARBA00035629"/>
    </source>
</evidence>
<reference evidence="7 8" key="1">
    <citation type="submission" date="2023-08" db="EMBL/GenBank/DDBJ databases">
        <title>Phytohabitans sansha sp. nov., isolated from marine sediment.</title>
        <authorList>
            <person name="Zhao Y."/>
            <person name="Yi K."/>
        </authorList>
    </citation>
    <scope>NUCLEOTIDE SEQUENCE [LARGE SCALE GENOMIC DNA]</scope>
    <source>
        <strain evidence="7 8">ZYX-F-186</strain>
    </source>
</reference>
<evidence type="ECO:0000256" key="4">
    <source>
        <dbReference type="HAMAP-Rule" id="MF_00576"/>
    </source>
</evidence>
<comment type="caution">
    <text evidence="7">The sequence shown here is derived from an EMBL/GenBank/DDBJ whole genome shotgun (WGS) entry which is preliminary data.</text>
</comment>
<comment type="subcellular location">
    <subcellularLocation>
        <location evidence="2 4 5">Gas vesicle shell</location>
    </subcellularLocation>
</comment>
<keyword evidence="8" id="KW-1185">Reference proteome</keyword>
<dbReference type="RefSeq" id="WP_308717683.1">
    <property type="nucleotide sequence ID" value="NZ_JAVHUY010000056.1"/>
</dbReference>
<dbReference type="PROSITE" id="PS00234">
    <property type="entry name" value="GAS_VESICLE_A_1"/>
    <property type="match status" value="1"/>
</dbReference>
<protein>
    <recommendedName>
        <fullName evidence="4">Gas vesicle protein A</fullName>
        <shortName evidence="4">GVP</shortName>
    </recommendedName>
</protein>
<comment type="subunit">
    <text evidence="4 5">The gas vesicle shell is 2 nm thick and consists of a single layer of this protein. It forms helical ribs nearly perpendicular to the long axis of the vesicle.</text>
</comment>
<keyword evidence="1 4" id="KW-0304">Gas vesicle</keyword>
<evidence type="ECO:0000256" key="5">
    <source>
        <dbReference type="RuleBase" id="RU000632"/>
    </source>
</evidence>
<dbReference type="PROSITE" id="PS00669">
    <property type="entry name" value="GAS_VESICLE_A_2"/>
    <property type="match status" value="1"/>
</dbReference>
<comment type="similarity">
    <text evidence="3 4 5">Belongs to the gas vesicle GvpA family.</text>
</comment>
<dbReference type="InterPro" id="IPR018493">
    <property type="entry name" value="GvpA-like_CS"/>
</dbReference>
<dbReference type="Pfam" id="PF00741">
    <property type="entry name" value="Gas_vesicle"/>
    <property type="match status" value="1"/>
</dbReference>
<sequence>MTVMAQAAPMAPAGRSGSLYDTLELILDKGIVIDAFVRVSLIGIEILRVEVRVVIASVDTFLRYAAALGQLELAQRQAREELVAALPPALPQGLTEPEPQTRARARSSR</sequence>
<name>A0ABU0ZTY4_9ACTN</name>
<evidence type="ECO:0000313" key="8">
    <source>
        <dbReference type="Proteomes" id="UP001230908"/>
    </source>
</evidence>
<accession>A0ABU0ZTY4</accession>
<dbReference type="PANTHER" id="PTHR35344">
    <property type="entry name" value="GAS VESICLE STRUCTURAL PROTEIN 2-RELATED"/>
    <property type="match status" value="1"/>
</dbReference>
<gene>
    <name evidence="7" type="primary">gvpJ</name>
    <name evidence="4" type="synonym">gvpA</name>
    <name evidence="7" type="ORF">RB614_38670</name>
</gene>
<organism evidence="7 8">
    <name type="scientific">Phytohabitans maris</name>
    <dbReference type="NCBI Taxonomy" id="3071409"/>
    <lineage>
        <taxon>Bacteria</taxon>
        <taxon>Bacillati</taxon>
        <taxon>Actinomycetota</taxon>
        <taxon>Actinomycetes</taxon>
        <taxon>Micromonosporales</taxon>
        <taxon>Micromonosporaceae</taxon>
    </lineage>
</organism>
<dbReference type="HAMAP" id="MF_00576">
    <property type="entry name" value="Gas_vesicle_A"/>
    <property type="match status" value="1"/>
</dbReference>
<evidence type="ECO:0000256" key="6">
    <source>
        <dbReference type="SAM" id="MobiDB-lite"/>
    </source>
</evidence>
<dbReference type="EMBL" id="JAVHUY010000056">
    <property type="protein sequence ID" value="MDQ7910435.1"/>
    <property type="molecule type" value="Genomic_DNA"/>
</dbReference>
<evidence type="ECO:0000313" key="7">
    <source>
        <dbReference type="EMBL" id="MDQ7910435.1"/>
    </source>
</evidence>